<evidence type="ECO:0000313" key="1">
    <source>
        <dbReference type="EMBL" id="KAI9896151.1"/>
    </source>
</evidence>
<comment type="caution">
    <text evidence="1">The sequence shown here is derived from an EMBL/GenBank/DDBJ whole genome shotgun (WGS) entry which is preliminary data.</text>
</comment>
<evidence type="ECO:0000313" key="2">
    <source>
        <dbReference type="Proteomes" id="UP001163324"/>
    </source>
</evidence>
<sequence>MSSVQSGREQLCQVGAGANTWSAPGTAAYDFCSDVRTSPTPAMLEAITHASLLDDIERLDSSTKKLEGYVASLTGHKAGLWVVSGTMGNLIALRSLLVQPPYSILCDDRAHCLTTEAGGIFAFAGAVSQAVHASNGKYLTLEDILPHVRLGHGEKVHTCPTRVISLENTLRGMVMPLDETRRICDFAHENGIKVHLDGARLWEVAASGAGTLSNYCALFDTVTMCFTKGLGAPAGAVMVGSQDVVRQARWIRQSIGGSIRQPGMLAEAAYVAVKETFEGGRLAGTHRVAARIAREWETGGGKLKHPADTNMVWLDFDGESFGLDDLIRRGRERGVYVHRDRIVVHYREF</sequence>
<gene>
    <name evidence="1" type="ORF">N3K66_009051</name>
</gene>
<keyword evidence="2" id="KW-1185">Reference proteome</keyword>
<protein>
    <submittedName>
        <fullName evidence="1">Uncharacterized protein</fullName>
    </submittedName>
</protein>
<name>A0ACC0UQ15_9HYPO</name>
<dbReference type="Proteomes" id="UP001163324">
    <property type="component" value="Chromosome 10"/>
</dbReference>
<accession>A0ACC0UQ15</accession>
<dbReference type="EMBL" id="CM047949">
    <property type="protein sequence ID" value="KAI9896151.1"/>
    <property type="molecule type" value="Genomic_DNA"/>
</dbReference>
<proteinExistence type="predicted"/>
<reference evidence="1" key="1">
    <citation type="submission" date="2022-10" db="EMBL/GenBank/DDBJ databases">
        <title>Complete Genome of Trichothecium roseum strain YXFP-22015, a Plant Pathogen Isolated from Citrus.</title>
        <authorList>
            <person name="Wang Y."/>
            <person name="Zhu L."/>
        </authorList>
    </citation>
    <scope>NUCLEOTIDE SEQUENCE</scope>
    <source>
        <strain evidence="1">YXFP-22015</strain>
    </source>
</reference>
<organism evidence="1 2">
    <name type="scientific">Trichothecium roseum</name>
    <dbReference type="NCBI Taxonomy" id="47278"/>
    <lineage>
        <taxon>Eukaryota</taxon>
        <taxon>Fungi</taxon>
        <taxon>Dikarya</taxon>
        <taxon>Ascomycota</taxon>
        <taxon>Pezizomycotina</taxon>
        <taxon>Sordariomycetes</taxon>
        <taxon>Hypocreomycetidae</taxon>
        <taxon>Hypocreales</taxon>
        <taxon>Hypocreales incertae sedis</taxon>
        <taxon>Trichothecium</taxon>
    </lineage>
</organism>